<dbReference type="Proteomes" id="UP001500994">
    <property type="component" value="Unassembled WGS sequence"/>
</dbReference>
<keyword evidence="13" id="KW-1185">Reference proteome</keyword>
<dbReference type="Pfam" id="PF03239">
    <property type="entry name" value="FTR1"/>
    <property type="match status" value="1"/>
</dbReference>
<comment type="subcellular location">
    <subcellularLocation>
        <location evidence="2">Cell envelope</location>
    </subcellularLocation>
    <subcellularLocation>
        <location evidence="1">Membrane</location>
        <topology evidence="1">Multi-pass membrane protein</topology>
    </subcellularLocation>
</comment>
<accession>A0ABP6F1W0</accession>
<feature type="transmembrane region" description="Helical" evidence="10">
    <location>
        <begin position="16"/>
        <end position="35"/>
    </location>
</feature>
<feature type="region of interest" description="Disordered" evidence="9">
    <location>
        <begin position="273"/>
        <end position="358"/>
    </location>
</feature>
<feature type="transmembrane region" description="Helical" evidence="10">
    <location>
        <begin position="149"/>
        <end position="170"/>
    </location>
</feature>
<evidence type="ECO:0000259" key="11">
    <source>
        <dbReference type="Pfam" id="PF09375"/>
    </source>
</evidence>
<evidence type="ECO:0000256" key="5">
    <source>
        <dbReference type="ARBA" id="ARBA00022692"/>
    </source>
</evidence>
<keyword evidence="6" id="KW-0732">Signal</keyword>
<evidence type="ECO:0000256" key="10">
    <source>
        <dbReference type="SAM" id="Phobius"/>
    </source>
</evidence>
<dbReference type="InterPro" id="IPR034981">
    <property type="entry name" value="Imelysin-like_EfeO/Algp7"/>
</dbReference>
<evidence type="ECO:0000256" key="9">
    <source>
        <dbReference type="SAM" id="MobiDB-lite"/>
    </source>
</evidence>
<evidence type="ECO:0000256" key="1">
    <source>
        <dbReference type="ARBA" id="ARBA00004141"/>
    </source>
</evidence>
<dbReference type="NCBIfam" id="NF041756">
    <property type="entry name" value="EfeU"/>
    <property type="match status" value="1"/>
</dbReference>
<dbReference type="Gene3D" id="1.20.1420.20">
    <property type="entry name" value="M75 peptidase, HXXE motif"/>
    <property type="match status" value="1"/>
</dbReference>
<dbReference type="CDD" id="cd14656">
    <property type="entry name" value="Imelysin-like_EfeO"/>
    <property type="match status" value="1"/>
</dbReference>
<dbReference type="EMBL" id="BAAARK010000023">
    <property type="protein sequence ID" value="GAA2679132.1"/>
    <property type="molecule type" value="Genomic_DNA"/>
</dbReference>
<evidence type="ECO:0000256" key="2">
    <source>
        <dbReference type="ARBA" id="ARBA00004196"/>
    </source>
</evidence>
<proteinExistence type="inferred from homology"/>
<comment type="similarity">
    <text evidence="3">Belongs to the EfeM/EfeO family.</text>
</comment>
<comment type="similarity">
    <text evidence="4">Belongs to the oxidase-dependent Fe transporter (OFeT) (TC 9.A.10.1) family.</text>
</comment>
<feature type="transmembrane region" description="Helical" evidence="10">
    <location>
        <begin position="244"/>
        <end position="265"/>
    </location>
</feature>
<dbReference type="InterPro" id="IPR004923">
    <property type="entry name" value="FTR1/Fip1/EfeU"/>
</dbReference>
<keyword evidence="7 10" id="KW-1133">Transmembrane helix</keyword>
<dbReference type="PANTHER" id="PTHR31632:SF2">
    <property type="entry name" value="PLASMA MEMBRANE IRON PERMEASE"/>
    <property type="match status" value="1"/>
</dbReference>
<evidence type="ECO:0000256" key="8">
    <source>
        <dbReference type="ARBA" id="ARBA00023136"/>
    </source>
</evidence>
<feature type="transmembrane region" description="Helical" evidence="10">
    <location>
        <begin position="363"/>
        <end position="384"/>
    </location>
</feature>
<sequence length="743" mass="77322">MWDDAFPSFLIGLREGLEAGLIVSILVATLVRAGAKSRLPQVWTGVLAAIALAMSFGAVLTFTAASLSATAQEAFGGTLSIIAVAFVTAMVFWMRRSARSLSGEIKEKVTGALAMGSGMLIVTSFLAVGREGLETALFLWTTARAAGESVGPMVGAGVGLVIAAGLCWGLYRRVLKINLTKFFTATGVVLIVIAAGVLGYGLRDLQEGGVLPGKAAFAFDLSQSIDPSAWYTTLVQGVFNLMPAMTWLQVIGYAGYLAVVMTLFVRGVRTAAKPAPKPAPAPAPQSVGEQTPVAKDGAAEVASAEEGPAKGETADGDAPEARPTSQPEAEPATGSASESGTEPAGQSEPTSEPAGAGRKRPAWLLPVAVVAVPAVVAGGIVAFGTSKPAGAPTIAVSEKECGKGFTAPKPGRQTFQMQNTGDKTSEVYLVDPAINAVYGEIEGLAPGTTRDLVATIAGGSYAWRCVPTGGKAVTSAAVRVSGGSGGKAVVPVSEQDLAAPLRAYKQYVDHGLATLTDQTQKLSDDLAGDDLDAARTDWLTAHRTYSSLGAAYGTFEDFDKKINGRADGLPGGVHDKDFSGFHRIEYGLWHGASAAELSGPAQQLHGDVMGLRKAFPTQGFDPGDLPLRTHEILENTLQFELTGDTDEGSGSNLATADANLAGTQELLNVLRPLIAKREPQLLASIESDIARMQKLLDDAHHDGTWTPVEKLDATARQRLNGTTGQLLEHLAPVPDLLEIRKSA</sequence>
<dbReference type="InterPro" id="IPR018976">
    <property type="entry name" value="Imelysin-like"/>
</dbReference>
<dbReference type="InterPro" id="IPR038352">
    <property type="entry name" value="Imelysin_sf"/>
</dbReference>
<keyword evidence="5 10" id="KW-0812">Transmembrane</keyword>
<protein>
    <recommendedName>
        <fullName evidence="11">Imelysin-like domain-containing protein</fullName>
    </recommendedName>
</protein>
<evidence type="ECO:0000256" key="3">
    <source>
        <dbReference type="ARBA" id="ARBA00005989"/>
    </source>
</evidence>
<feature type="transmembrane region" description="Helical" evidence="10">
    <location>
        <begin position="74"/>
        <end position="93"/>
    </location>
</feature>
<name>A0ABP6F1W0_9ACTN</name>
<feature type="domain" description="Imelysin-like" evidence="11">
    <location>
        <begin position="501"/>
        <end position="726"/>
    </location>
</feature>
<evidence type="ECO:0000313" key="12">
    <source>
        <dbReference type="EMBL" id="GAA2679132.1"/>
    </source>
</evidence>
<evidence type="ECO:0000256" key="7">
    <source>
        <dbReference type="ARBA" id="ARBA00022989"/>
    </source>
</evidence>
<evidence type="ECO:0000256" key="6">
    <source>
        <dbReference type="ARBA" id="ARBA00022729"/>
    </source>
</evidence>
<evidence type="ECO:0000256" key="4">
    <source>
        <dbReference type="ARBA" id="ARBA00008333"/>
    </source>
</evidence>
<feature type="transmembrane region" description="Helical" evidence="10">
    <location>
        <begin position="182"/>
        <end position="202"/>
    </location>
</feature>
<keyword evidence="8 10" id="KW-0472">Membrane</keyword>
<evidence type="ECO:0000313" key="13">
    <source>
        <dbReference type="Proteomes" id="UP001500994"/>
    </source>
</evidence>
<dbReference type="RefSeq" id="WP_344581640.1">
    <property type="nucleotide sequence ID" value="NZ_BAAARK010000023.1"/>
</dbReference>
<comment type="caution">
    <text evidence="12">The sequence shown here is derived from an EMBL/GenBank/DDBJ whole genome shotgun (WGS) entry which is preliminary data.</text>
</comment>
<feature type="transmembrane region" description="Helical" evidence="10">
    <location>
        <begin position="42"/>
        <end position="62"/>
    </location>
</feature>
<feature type="transmembrane region" description="Helical" evidence="10">
    <location>
        <begin position="109"/>
        <end position="129"/>
    </location>
</feature>
<dbReference type="Pfam" id="PF09375">
    <property type="entry name" value="Peptidase_M75"/>
    <property type="match status" value="1"/>
</dbReference>
<reference evidence="13" key="1">
    <citation type="journal article" date="2019" name="Int. J. Syst. Evol. Microbiol.">
        <title>The Global Catalogue of Microorganisms (GCM) 10K type strain sequencing project: providing services to taxonomists for standard genome sequencing and annotation.</title>
        <authorList>
            <consortium name="The Broad Institute Genomics Platform"/>
            <consortium name="The Broad Institute Genome Sequencing Center for Infectious Disease"/>
            <person name="Wu L."/>
            <person name="Ma J."/>
        </authorList>
    </citation>
    <scope>NUCLEOTIDE SEQUENCE [LARGE SCALE GENOMIC DNA]</scope>
    <source>
        <strain evidence="13">JCM 16374</strain>
    </source>
</reference>
<gene>
    <name evidence="12" type="ORF">GCM10009864_59060</name>
</gene>
<dbReference type="PANTHER" id="PTHR31632">
    <property type="entry name" value="IRON TRANSPORTER FTH1"/>
    <property type="match status" value="1"/>
</dbReference>
<organism evidence="12 13">
    <name type="scientific">Streptomyces lunalinharesii</name>
    <dbReference type="NCBI Taxonomy" id="333384"/>
    <lineage>
        <taxon>Bacteria</taxon>
        <taxon>Bacillati</taxon>
        <taxon>Actinomycetota</taxon>
        <taxon>Actinomycetes</taxon>
        <taxon>Kitasatosporales</taxon>
        <taxon>Streptomycetaceae</taxon>
        <taxon>Streptomyces</taxon>
    </lineage>
</organism>